<dbReference type="EMBL" id="CAXKWB010021934">
    <property type="protein sequence ID" value="CAL4123954.1"/>
    <property type="molecule type" value="Genomic_DNA"/>
</dbReference>
<dbReference type="InterPro" id="IPR016187">
    <property type="entry name" value="CTDL_fold"/>
</dbReference>
<dbReference type="Gene3D" id="3.10.100.10">
    <property type="entry name" value="Mannose-Binding Protein A, subunit A"/>
    <property type="match status" value="1"/>
</dbReference>
<feature type="non-terminal residue" evidence="3">
    <location>
        <position position="1"/>
    </location>
</feature>
<name>A0AAV2RGT4_MEGNR</name>
<organism evidence="3 4">
    <name type="scientific">Meganyctiphanes norvegica</name>
    <name type="common">Northern krill</name>
    <name type="synonym">Thysanopoda norvegica</name>
    <dbReference type="NCBI Taxonomy" id="48144"/>
    <lineage>
        <taxon>Eukaryota</taxon>
        <taxon>Metazoa</taxon>
        <taxon>Ecdysozoa</taxon>
        <taxon>Arthropoda</taxon>
        <taxon>Crustacea</taxon>
        <taxon>Multicrustacea</taxon>
        <taxon>Malacostraca</taxon>
        <taxon>Eumalacostraca</taxon>
        <taxon>Eucarida</taxon>
        <taxon>Euphausiacea</taxon>
        <taxon>Euphausiidae</taxon>
        <taxon>Meganyctiphanes</taxon>
    </lineage>
</organism>
<dbReference type="AlphaFoldDB" id="A0AAV2RGT4"/>
<proteinExistence type="predicted"/>
<evidence type="ECO:0000259" key="2">
    <source>
        <dbReference type="PROSITE" id="PS50041"/>
    </source>
</evidence>
<dbReference type="InterPro" id="IPR016186">
    <property type="entry name" value="C-type_lectin-like/link_sf"/>
</dbReference>
<dbReference type="Proteomes" id="UP001497623">
    <property type="component" value="Unassembled WGS sequence"/>
</dbReference>
<evidence type="ECO:0000313" key="3">
    <source>
        <dbReference type="EMBL" id="CAL4123954.1"/>
    </source>
</evidence>
<accession>A0AAV2RGT4</accession>
<dbReference type="SMART" id="SM00034">
    <property type="entry name" value="CLECT"/>
    <property type="match status" value="1"/>
</dbReference>
<evidence type="ECO:0000313" key="4">
    <source>
        <dbReference type="Proteomes" id="UP001497623"/>
    </source>
</evidence>
<dbReference type="SUPFAM" id="SSF56436">
    <property type="entry name" value="C-type lectin-like"/>
    <property type="match status" value="1"/>
</dbReference>
<keyword evidence="4" id="KW-1185">Reference proteome</keyword>
<gene>
    <name evidence="3" type="ORF">MNOR_LOCUS24166</name>
</gene>
<feature type="domain" description="C-type lectin" evidence="2">
    <location>
        <begin position="15"/>
        <end position="133"/>
    </location>
</feature>
<comment type="caution">
    <text evidence="3">The sequence shown here is derived from an EMBL/GenBank/DDBJ whole genome shotgun (WGS) entry which is preliminary data.</text>
</comment>
<dbReference type="InterPro" id="IPR018378">
    <property type="entry name" value="C-type_lectin_CS"/>
</dbReference>
<sequence length="140" mass="15524">PTTTSWVCGSDWVLVGTACFHVSSDRGDWSSGQGYCSELGGQLASIRSQEEQEVLAGLTDDNAWIGLHDMGSEGEHLWDDQTALSYSNWEPGQPDDAGQFLWWGGEDCVEMNVGYSYRWNDADCDEQNKYICRKGAELQG</sequence>
<dbReference type="PROSITE" id="PS50041">
    <property type="entry name" value="C_TYPE_LECTIN_2"/>
    <property type="match status" value="1"/>
</dbReference>
<dbReference type="PANTHER" id="PTHR22803">
    <property type="entry name" value="MANNOSE, PHOSPHOLIPASE, LECTIN RECEPTOR RELATED"/>
    <property type="match status" value="1"/>
</dbReference>
<dbReference type="InterPro" id="IPR001304">
    <property type="entry name" value="C-type_lectin-like"/>
</dbReference>
<evidence type="ECO:0000256" key="1">
    <source>
        <dbReference type="ARBA" id="ARBA00023157"/>
    </source>
</evidence>
<dbReference type="Pfam" id="PF00059">
    <property type="entry name" value="Lectin_C"/>
    <property type="match status" value="1"/>
</dbReference>
<reference evidence="3 4" key="1">
    <citation type="submission" date="2024-05" db="EMBL/GenBank/DDBJ databases">
        <authorList>
            <person name="Wallberg A."/>
        </authorList>
    </citation>
    <scope>NUCLEOTIDE SEQUENCE [LARGE SCALE GENOMIC DNA]</scope>
</reference>
<protein>
    <recommendedName>
        <fullName evidence="2">C-type lectin domain-containing protein</fullName>
    </recommendedName>
</protein>
<dbReference type="PROSITE" id="PS00615">
    <property type="entry name" value="C_TYPE_LECTIN_1"/>
    <property type="match status" value="1"/>
</dbReference>
<keyword evidence="1" id="KW-1015">Disulfide bond</keyword>
<dbReference type="InterPro" id="IPR050111">
    <property type="entry name" value="C-type_lectin/snaclec_domain"/>
</dbReference>